<feature type="region of interest" description="Disordered" evidence="1">
    <location>
        <begin position="29"/>
        <end position="68"/>
    </location>
</feature>
<name>A0A699QIC6_TANCI</name>
<organism evidence="2">
    <name type="scientific">Tanacetum cinerariifolium</name>
    <name type="common">Dalmatian daisy</name>
    <name type="synonym">Chrysanthemum cinerariifolium</name>
    <dbReference type="NCBI Taxonomy" id="118510"/>
    <lineage>
        <taxon>Eukaryota</taxon>
        <taxon>Viridiplantae</taxon>
        <taxon>Streptophyta</taxon>
        <taxon>Embryophyta</taxon>
        <taxon>Tracheophyta</taxon>
        <taxon>Spermatophyta</taxon>
        <taxon>Magnoliopsida</taxon>
        <taxon>eudicotyledons</taxon>
        <taxon>Gunneridae</taxon>
        <taxon>Pentapetalae</taxon>
        <taxon>asterids</taxon>
        <taxon>campanulids</taxon>
        <taxon>Asterales</taxon>
        <taxon>Asteraceae</taxon>
        <taxon>Asteroideae</taxon>
        <taxon>Anthemideae</taxon>
        <taxon>Anthemidinae</taxon>
        <taxon>Tanacetum</taxon>
    </lineage>
</organism>
<accession>A0A699QIC6</accession>
<dbReference type="AlphaFoldDB" id="A0A699QIC6"/>
<evidence type="ECO:0000256" key="1">
    <source>
        <dbReference type="SAM" id="MobiDB-lite"/>
    </source>
</evidence>
<dbReference type="EMBL" id="BKCJ011025956">
    <property type="protein sequence ID" value="GFC69774.1"/>
    <property type="molecule type" value="Genomic_DNA"/>
</dbReference>
<sequence length="126" mass="13775">PKEAPSEELQSLGSRVPLMGGEFEAFESIGTKIDSNHSSASSDSTTPLSLDHPLTHVSPTPTPPHASFHHRITRMIVCAQPTMSPGLSANVTEAMALPDLAFRKRYRSSYETPSPSSPLPVWKRYF</sequence>
<feature type="compositionally biased region" description="Low complexity" evidence="1">
    <location>
        <begin position="36"/>
        <end position="52"/>
    </location>
</feature>
<protein>
    <submittedName>
        <fullName evidence="2">Uncharacterized protein</fullName>
    </submittedName>
</protein>
<feature type="non-terminal residue" evidence="2">
    <location>
        <position position="1"/>
    </location>
</feature>
<reference evidence="2" key="1">
    <citation type="journal article" date="2019" name="Sci. Rep.">
        <title>Draft genome of Tanacetum cinerariifolium, the natural source of mosquito coil.</title>
        <authorList>
            <person name="Yamashiro T."/>
            <person name="Shiraishi A."/>
            <person name="Satake H."/>
            <person name="Nakayama K."/>
        </authorList>
    </citation>
    <scope>NUCLEOTIDE SEQUENCE</scope>
</reference>
<comment type="caution">
    <text evidence="2">The sequence shown here is derived from an EMBL/GenBank/DDBJ whole genome shotgun (WGS) entry which is preliminary data.</text>
</comment>
<proteinExistence type="predicted"/>
<evidence type="ECO:0000313" key="2">
    <source>
        <dbReference type="EMBL" id="GFC69774.1"/>
    </source>
</evidence>
<gene>
    <name evidence="2" type="ORF">Tci_841744</name>
</gene>